<sequence length="62" mass="6961">MLILARYEAEEIHLHTNEGLVRIKVTSVSPQSRLVRLGINAPDSIDIVRAEIDILDPSQIKL</sequence>
<dbReference type="InterPro" id="IPR003751">
    <property type="entry name" value="CsrA"/>
</dbReference>
<evidence type="ECO:0000313" key="2">
    <source>
        <dbReference type="EMBL" id="MDR7089821.1"/>
    </source>
</evidence>
<accession>A0ABU1UXA8</accession>
<dbReference type="RefSeq" id="WP_374725266.1">
    <property type="nucleotide sequence ID" value="NZ_JAVDVX010000003.1"/>
</dbReference>
<comment type="caution">
    <text evidence="2">The sequence shown here is derived from an EMBL/GenBank/DDBJ whole genome shotgun (WGS) entry which is preliminary data.</text>
</comment>
<dbReference type="InterPro" id="IPR036107">
    <property type="entry name" value="CsrA_sf"/>
</dbReference>
<gene>
    <name evidence="2" type="ORF">J2X05_001843</name>
</gene>
<dbReference type="Gene3D" id="2.60.40.4380">
    <property type="entry name" value="Translational regulator CsrA"/>
    <property type="match status" value="1"/>
</dbReference>
<protein>
    <submittedName>
        <fullName evidence="2">Carbon storage regulator CsrA</fullName>
    </submittedName>
</protein>
<dbReference type="SUPFAM" id="SSF117130">
    <property type="entry name" value="CsrA-like"/>
    <property type="match status" value="1"/>
</dbReference>
<name>A0ABU1UXA8_9GAMM</name>
<dbReference type="Proteomes" id="UP001253595">
    <property type="component" value="Unassembled WGS sequence"/>
</dbReference>
<proteinExistence type="predicted"/>
<evidence type="ECO:0000313" key="3">
    <source>
        <dbReference type="Proteomes" id="UP001253595"/>
    </source>
</evidence>
<organism evidence="2 3">
    <name type="scientific">Cellvibrio fibrivorans</name>
    <dbReference type="NCBI Taxonomy" id="126350"/>
    <lineage>
        <taxon>Bacteria</taxon>
        <taxon>Pseudomonadati</taxon>
        <taxon>Pseudomonadota</taxon>
        <taxon>Gammaproteobacteria</taxon>
        <taxon>Cellvibrionales</taxon>
        <taxon>Cellvibrionaceae</taxon>
        <taxon>Cellvibrio</taxon>
    </lineage>
</organism>
<reference evidence="2 3" key="1">
    <citation type="submission" date="2023-07" db="EMBL/GenBank/DDBJ databases">
        <title>Sorghum-associated microbial communities from plants grown in Nebraska, USA.</title>
        <authorList>
            <person name="Schachtman D."/>
        </authorList>
    </citation>
    <scope>NUCLEOTIDE SEQUENCE [LARGE SCALE GENOMIC DNA]</scope>
    <source>
        <strain evidence="2 3">BE190</strain>
    </source>
</reference>
<dbReference type="EMBL" id="JAVDVX010000003">
    <property type="protein sequence ID" value="MDR7089821.1"/>
    <property type="molecule type" value="Genomic_DNA"/>
</dbReference>
<dbReference type="Pfam" id="PF02599">
    <property type="entry name" value="CsrA"/>
    <property type="match status" value="1"/>
</dbReference>
<evidence type="ECO:0000256" key="1">
    <source>
        <dbReference type="ARBA" id="ARBA00023159"/>
    </source>
</evidence>
<keyword evidence="1" id="KW-0010">Activator</keyword>
<keyword evidence="3" id="KW-1185">Reference proteome</keyword>